<name>I3V1X7_PSEPU</name>
<sequence length="235" mass="24387">MRRRQSDQTSDMIYNTMESVTQGIGDNTAEAIVQGKSLEDSMASLGRSIVTDVLSSLIQVGTRYGINTALELAGIATTTSAKVASEGVKTAAEVTGIGVVTGASLAATATTTTAQVAAAGTTLSAWLPAALVASVGTLDGWHQRALGEGDSAGRQRAGDTGLGYEEGDDEPILYDTDRPAMDGQMLSLPSAWLAELNDQPALLTDPDGRAAVLVELAFSAHRRSDVDEDQLADML</sequence>
<dbReference type="HOGENOM" id="CLU_1179408_0_0_6"/>
<dbReference type="PATRIC" id="fig|231023.4.peg.4402"/>
<dbReference type="EMBL" id="CP003588">
    <property type="protein sequence ID" value="AFK71748.1"/>
    <property type="molecule type" value="Genomic_DNA"/>
</dbReference>
<feature type="compositionally biased region" description="Basic and acidic residues" evidence="1">
    <location>
        <begin position="146"/>
        <end position="157"/>
    </location>
</feature>
<evidence type="ECO:0000256" key="1">
    <source>
        <dbReference type="SAM" id="MobiDB-lite"/>
    </source>
</evidence>
<evidence type="ECO:0000313" key="2">
    <source>
        <dbReference type="EMBL" id="AFK71748.1"/>
    </source>
</evidence>
<proteinExistence type="predicted"/>
<reference evidence="2 3" key="1">
    <citation type="journal article" date="2012" name="J. Bacteriol.">
        <title>Complete Genome Sequence of the Naphthalene-Degrading Pseudomonas putida Strain ND6.</title>
        <authorList>
            <person name="Li S."/>
            <person name="Zhao H."/>
            <person name="Li Y."/>
            <person name="Niu S."/>
            <person name="Cai B."/>
        </authorList>
    </citation>
    <scope>NUCLEOTIDE SEQUENCE [LARGE SCALE GENOMIC DNA]</scope>
    <source>
        <strain evidence="2 3">ND6</strain>
    </source>
</reference>
<gene>
    <name evidence="2" type="ORF">YSA_09202</name>
</gene>
<dbReference type="AlphaFoldDB" id="I3V1X7"/>
<evidence type="ECO:0000313" key="3">
    <source>
        <dbReference type="Proteomes" id="UP000005268"/>
    </source>
</evidence>
<organism evidence="2 3">
    <name type="scientific">Pseudomonas putida ND6</name>
    <dbReference type="NCBI Taxonomy" id="231023"/>
    <lineage>
        <taxon>Bacteria</taxon>
        <taxon>Pseudomonadati</taxon>
        <taxon>Pseudomonadota</taxon>
        <taxon>Gammaproteobacteria</taxon>
        <taxon>Pseudomonadales</taxon>
        <taxon>Pseudomonadaceae</taxon>
        <taxon>Pseudomonas</taxon>
    </lineage>
</organism>
<dbReference type="Proteomes" id="UP000005268">
    <property type="component" value="Chromosome"/>
</dbReference>
<protein>
    <submittedName>
        <fullName evidence="2">Uncharacterized protein</fullName>
    </submittedName>
</protein>
<feature type="region of interest" description="Disordered" evidence="1">
    <location>
        <begin position="146"/>
        <end position="170"/>
    </location>
</feature>
<dbReference type="KEGG" id="ppi:YSA_09202"/>
<accession>I3V1X7</accession>